<keyword evidence="2" id="KW-1133">Transmembrane helix</keyword>
<sequence>MRLVPAPAFSLLVLYASSNIPATFALNISSPSINDLNSLSYNFPTLQQAKLPKRQDDNSTDVCNQAFPGRYSEICQPSSISNTLCCALKASFPMRPVPDVSQFLATASVAPSTNHASLTSPAPAGPLIVSSAIQTHAVQTRFFFALILFLPLEFTRCATNFNQTLELVRCEIRAESIPEVVSGTTRPVSGSARSTTTTAPASSSQTFTDPSVTGSDISTATLGPSTGTSETSPLSGGAIAGIVVGAILALLIGVGIGWFLFNQRALRFEELRMPPQPPAARFNGQQGHRQFHGAPFTISGSLDGYQPQPQQYKPPEAQELPSRPEAMELQGQTST</sequence>
<evidence type="ECO:0000256" key="1">
    <source>
        <dbReference type="SAM" id="MobiDB-lite"/>
    </source>
</evidence>
<organism evidence="4 5">
    <name type="scientific">Orbilia javanica</name>
    <dbReference type="NCBI Taxonomy" id="47235"/>
    <lineage>
        <taxon>Eukaryota</taxon>
        <taxon>Fungi</taxon>
        <taxon>Dikarya</taxon>
        <taxon>Ascomycota</taxon>
        <taxon>Pezizomycotina</taxon>
        <taxon>Orbiliomycetes</taxon>
        <taxon>Orbiliales</taxon>
        <taxon>Orbiliaceae</taxon>
        <taxon>Orbilia</taxon>
    </lineage>
</organism>
<dbReference type="AlphaFoldDB" id="A0AAN8NNS6"/>
<gene>
    <name evidence="4" type="ORF">TWF718_011344</name>
</gene>
<feature type="compositionally biased region" description="Low complexity" evidence="1">
    <location>
        <begin position="189"/>
        <end position="208"/>
    </location>
</feature>
<feature type="region of interest" description="Disordered" evidence="1">
    <location>
        <begin position="183"/>
        <end position="234"/>
    </location>
</feature>
<keyword evidence="3" id="KW-0732">Signal</keyword>
<comment type="caution">
    <text evidence="4">The sequence shown here is derived from an EMBL/GenBank/DDBJ whole genome shotgun (WGS) entry which is preliminary data.</text>
</comment>
<feature type="compositionally biased region" description="Low complexity" evidence="1">
    <location>
        <begin position="305"/>
        <end position="315"/>
    </location>
</feature>
<evidence type="ECO:0008006" key="6">
    <source>
        <dbReference type="Google" id="ProtNLM"/>
    </source>
</evidence>
<accession>A0AAN8NNS6</accession>
<keyword evidence="5" id="KW-1185">Reference proteome</keyword>
<dbReference type="EMBL" id="JAVHNR010000009">
    <property type="protein sequence ID" value="KAK6333536.1"/>
    <property type="molecule type" value="Genomic_DNA"/>
</dbReference>
<keyword evidence="2" id="KW-0472">Membrane</keyword>
<reference evidence="4 5" key="1">
    <citation type="submission" date="2019-10" db="EMBL/GenBank/DDBJ databases">
        <authorList>
            <person name="Palmer J.M."/>
        </authorList>
    </citation>
    <scope>NUCLEOTIDE SEQUENCE [LARGE SCALE GENOMIC DNA]</scope>
    <source>
        <strain evidence="4 5">TWF718</strain>
    </source>
</reference>
<dbReference type="CDD" id="cd12087">
    <property type="entry name" value="TM_EGFR-like"/>
    <property type="match status" value="1"/>
</dbReference>
<feature type="chain" id="PRO_5043004449" description="Mid2 domain-containing protein" evidence="3">
    <location>
        <begin position="26"/>
        <end position="335"/>
    </location>
</feature>
<evidence type="ECO:0000313" key="4">
    <source>
        <dbReference type="EMBL" id="KAK6333536.1"/>
    </source>
</evidence>
<evidence type="ECO:0000313" key="5">
    <source>
        <dbReference type="Proteomes" id="UP001313282"/>
    </source>
</evidence>
<dbReference type="Proteomes" id="UP001313282">
    <property type="component" value="Unassembled WGS sequence"/>
</dbReference>
<keyword evidence="2" id="KW-0812">Transmembrane</keyword>
<evidence type="ECO:0000256" key="3">
    <source>
        <dbReference type="SAM" id="SignalP"/>
    </source>
</evidence>
<feature type="region of interest" description="Disordered" evidence="1">
    <location>
        <begin position="297"/>
        <end position="335"/>
    </location>
</feature>
<name>A0AAN8NNS6_9PEZI</name>
<proteinExistence type="predicted"/>
<feature type="compositionally biased region" description="Polar residues" evidence="1">
    <location>
        <begin position="209"/>
        <end position="234"/>
    </location>
</feature>
<feature type="signal peptide" evidence="3">
    <location>
        <begin position="1"/>
        <end position="25"/>
    </location>
</feature>
<protein>
    <recommendedName>
        <fullName evidence="6">Mid2 domain-containing protein</fullName>
    </recommendedName>
</protein>
<evidence type="ECO:0000256" key="2">
    <source>
        <dbReference type="SAM" id="Phobius"/>
    </source>
</evidence>
<feature type="transmembrane region" description="Helical" evidence="2">
    <location>
        <begin position="238"/>
        <end position="261"/>
    </location>
</feature>